<feature type="coiled-coil region" evidence="1">
    <location>
        <begin position="78"/>
        <end position="140"/>
    </location>
</feature>
<name>A0A819U8S2_9BILA</name>
<dbReference type="Proteomes" id="UP000663836">
    <property type="component" value="Unassembled WGS sequence"/>
</dbReference>
<protein>
    <submittedName>
        <fullName evidence="2">Uncharacterized protein</fullName>
    </submittedName>
</protein>
<keyword evidence="1" id="KW-0175">Coiled coil</keyword>
<comment type="caution">
    <text evidence="2">The sequence shown here is derived from an EMBL/GenBank/DDBJ whole genome shotgun (WGS) entry which is preliminary data.</text>
</comment>
<dbReference type="AlphaFoldDB" id="A0A819U8S2"/>
<evidence type="ECO:0000256" key="1">
    <source>
        <dbReference type="SAM" id="Coils"/>
    </source>
</evidence>
<gene>
    <name evidence="2" type="ORF">JBS370_LOCUS31658</name>
</gene>
<evidence type="ECO:0000313" key="2">
    <source>
        <dbReference type="EMBL" id="CAF4099333.1"/>
    </source>
</evidence>
<sequence length="190" mass="22210">MQELKRTLPLNNEFLRHVRFIHPFLRQHESTRNSMMIVARELPHLLSDDDLDQLSAEWRLYENETIPNECVKDAHSRYHADQEKMQRLINEKEEAESAAKLLKDRELLLIEKEQKLIDERNVLQRELDNASKMLDEGNSRLEAAVATKNFGDIEVAQLLIGGANKKLDALKTQLNDNSEQMNQLRKKVKK</sequence>
<accession>A0A819U8S2</accession>
<reference evidence="2" key="1">
    <citation type="submission" date="2021-02" db="EMBL/GenBank/DDBJ databases">
        <authorList>
            <person name="Nowell W R."/>
        </authorList>
    </citation>
    <scope>NUCLEOTIDE SEQUENCE</scope>
</reference>
<dbReference type="EMBL" id="CAJOBD010007936">
    <property type="protein sequence ID" value="CAF4099333.1"/>
    <property type="molecule type" value="Genomic_DNA"/>
</dbReference>
<proteinExistence type="predicted"/>
<organism evidence="2 3">
    <name type="scientific">Rotaria sordida</name>
    <dbReference type="NCBI Taxonomy" id="392033"/>
    <lineage>
        <taxon>Eukaryota</taxon>
        <taxon>Metazoa</taxon>
        <taxon>Spiralia</taxon>
        <taxon>Gnathifera</taxon>
        <taxon>Rotifera</taxon>
        <taxon>Eurotatoria</taxon>
        <taxon>Bdelloidea</taxon>
        <taxon>Philodinida</taxon>
        <taxon>Philodinidae</taxon>
        <taxon>Rotaria</taxon>
    </lineage>
</organism>
<evidence type="ECO:0000313" key="3">
    <source>
        <dbReference type="Proteomes" id="UP000663836"/>
    </source>
</evidence>